<evidence type="ECO:0000313" key="2">
    <source>
        <dbReference type="Proteomes" id="UP000834106"/>
    </source>
</evidence>
<protein>
    <submittedName>
        <fullName evidence="1">Uncharacterized protein</fullName>
    </submittedName>
</protein>
<accession>A0AAD2A5I3</accession>
<organism evidence="1 2">
    <name type="scientific">Fraxinus pennsylvanica</name>
    <dbReference type="NCBI Taxonomy" id="56036"/>
    <lineage>
        <taxon>Eukaryota</taxon>
        <taxon>Viridiplantae</taxon>
        <taxon>Streptophyta</taxon>
        <taxon>Embryophyta</taxon>
        <taxon>Tracheophyta</taxon>
        <taxon>Spermatophyta</taxon>
        <taxon>Magnoliopsida</taxon>
        <taxon>eudicotyledons</taxon>
        <taxon>Gunneridae</taxon>
        <taxon>Pentapetalae</taxon>
        <taxon>asterids</taxon>
        <taxon>lamiids</taxon>
        <taxon>Lamiales</taxon>
        <taxon>Oleaceae</taxon>
        <taxon>Oleeae</taxon>
        <taxon>Fraxinus</taxon>
    </lineage>
</organism>
<proteinExistence type="predicted"/>
<dbReference type="AlphaFoldDB" id="A0AAD2A5I3"/>
<evidence type="ECO:0000313" key="1">
    <source>
        <dbReference type="EMBL" id="CAI9781548.1"/>
    </source>
</evidence>
<dbReference type="PANTHER" id="PTHR46567">
    <property type="entry name" value="MEDIATOR OF RNA POLYMERASE II TRANSCRIPTION SUBUNIT 12"/>
    <property type="match status" value="1"/>
</dbReference>
<reference evidence="1" key="1">
    <citation type="submission" date="2023-05" db="EMBL/GenBank/DDBJ databases">
        <authorList>
            <person name="Huff M."/>
        </authorList>
    </citation>
    <scope>NUCLEOTIDE SEQUENCE</scope>
</reference>
<dbReference type="Proteomes" id="UP000834106">
    <property type="component" value="Chromosome 18"/>
</dbReference>
<name>A0AAD2A5I3_9LAMI</name>
<sequence length="120" mass="13490">MPSWLKSEFDSKSTKYSKDFAVFDREVAESLQNDLDRMILPETIRWRIQTAMPILFPSIRHSISCQPPSVSPAAFSFLQPSNLLTISNPSSSILPQEESSFINTFNHKCENKAVASRAGP</sequence>
<gene>
    <name evidence="1" type="ORF">FPE_LOCUS28978</name>
</gene>
<keyword evidence="2" id="KW-1185">Reference proteome</keyword>
<dbReference type="PANTHER" id="PTHR46567:SF1">
    <property type="entry name" value="MEDIATOR OF RNA POLYMERASE II TRANSCRIPTION SUBUNIT 12"/>
    <property type="match status" value="1"/>
</dbReference>
<dbReference type="EMBL" id="OU503053">
    <property type="protein sequence ID" value="CAI9781548.1"/>
    <property type="molecule type" value="Genomic_DNA"/>
</dbReference>